<dbReference type="SUPFAM" id="SSF53448">
    <property type="entry name" value="Nucleotide-diphospho-sugar transferases"/>
    <property type="match status" value="1"/>
</dbReference>
<dbReference type="EMBL" id="CP034328">
    <property type="protein sequence ID" value="AZL60456.1"/>
    <property type="molecule type" value="Genomic_DNA"/>
</dbReference>
<keyword evidence="2" id="KW-1185">Reference proteome</keyword>
<name>A0A3S8UA30_9RHOB</name>
<proteinExistence type="predicted"/>
<dbReference type="AlphaFoldDB" id="A0A3S8UA30"/>
<sequence length="256" mass="28779">MTTTCICLKFGTRYGPEYVNRLAAALVRHTPDARVLCMTDDRTGLLPWIEVLALPVEPFHDRMFAHMARMGWKAPMQKISLFRPDLIPDLDGALIVLDIDIVITGDVSPMARFAPGKVAMRKEWHSTPTRPSLGHGSVEKIEPQTHAWLYEDMARDPEAALTFGHGSEQSYTSLLADKHGALAHFPDEWIVSFKRDCRPPRPLNLLVQPRLPEAAKVVCFHGRPKIEEAIAGYRAGPLHSTRPCDWLRKAWMGDLA</sequence>
<protein>
    <submittedName>
        <fullName evidence="1">Glycosyl transferase</fullName>
    </submittedName>
</protein>
<gene>
    <name evidence="1" type="ORF">EI545_17485</name>
</gene>
<dbReference type="Proteomes" id="UP000282002">
    <property type="component" value="Chromosome"/>
</dbReference>
<dbReference type="InterPro" id="IPR029044">
    <property type="entry name" value="Nucleotide-diphossugar_trans"/>
</dbReference>
<reference evidence="1 2" key="1">
    <citation type="submission" date="2018-12" db="EMBL/GenBank/DDBJ databases">
        <title>Complete genome sequencing of Tabrizicola sp. K13M18.</title>
        <authorList>
            <person name="Bae J.-W."/>
        </authorList>
    </citation>
    <scope>NUCLEOTIDE SEQUENCE [LARGE SCALE GENOMIC DNA]</scope>
    <source>
        <strain evidence="1 2">K13M18</strain>
    </source>
</reference>
<dbReference type="GO" id="GO:0016740">
    <property type="term" value="F:transferase activity"/>
    <property type="evidence" value="ECO:0007669"/>
    <property type="project" value="UniProtKB-KW"/>
</dbReference>
<organism evidence="1 2">
    <name type="scientific">Tabrizicola piscis</name>
    <dbReference type="NCBI Taxonomy" id="2494374"/>
    <lineage>
        <taxon>Bacteria</taxon>
        <taxon>Pseudomonadati</taxon>
        <taxon>Pseudomonadota</taxon>
        <taxon>Alphaproteobacteria</taxon>
        <taxon>Rhodobacterales</taxon>
        <taxon>Paracoccaceae</taxon>
        <taxon>Tabrizicola</taxon>
    </lineage>
</organism>
<evidence type="ECO:0000313" key="2">
    <source>
        <dbReference type="Proteomes" id="UP000282002"/>
    </source>
</evidence>
<dbReference type="RefSeq" id="WP_125326648.1">
    <property type="nucleotide sequence ID" value="NZ_CP034328.1"/>
</dbReference>
<accession>A0A3S8UA30</accession>
<keyword evidence="1" id="KW-0808">Transferase</keyword>
<dbReference type="KEGG" id="taw:EI545_17485"/>
<dbReference type="OrthoDB" id="564871at2"/>
<evidence type="ECO:0000313" key="1">
    <source>
        <dbReference type="EMBL" id="AZL60456.1"/>
    </source>
</evidence>